<gene>
    <name evidence="13" type="ORF">SAMEA4412673_00632</name>
</gene>
<keyword evidence="3 8" id="KW-1134">Transmembrane beta strand</keyword>
<dbReference type="Gene3D" id="2.170.130.10">
    <property type="entry name" value="TonB-dependent receptor, plug domain"/>
    <property type="match status" value="1"/>
</dbReference>
<evidence type="ECO:0000256" key="6">
    <source>
        <dbReference type="ARBA" id="ARBA00023136"/>
    </source>
</evidence>
<dbReference type="Pfam" id="PF00593">
    <property type="entry name" value="TonB_dep_Rec_b-barrel"/>
    <property type="match status" value="1"/>
</dbReference>
<dbReference type="EMBL" id="LT906468">
    <property type="protein sequence ID" value="SNV42318.1"/>
    <property type="molecule type" value="Genomic_DNA"/>
</dbReference>
<dbReference type="InterPro" id="IPR023996">
    <property type="entry name" value="TonB-dep_OMP_SusC/RagA"/>
</dbReference>
<reference evidence="13 14" key="1">
    <citation type="submission" date="2017-06" db="EMBL/GenBank/DDBJ databases">
        <authorList>
            <consortium name="Pathogen Informatics"/>
        </authorList>
    </citation>
    <scope>NUCLEOTIDE SEQUENCE [LARGE SCALE GENOMIC DNA]</scope>
    <source>
        <strain evidence="13 14">NCTC12149</strain>
    </source>
</reference>
<evidence type="ECO:0000259" key="12">
    <source>
        <dbReference type="Pfam" id="PF07715"/>
    </source>
</evidence>
<proteinExistence type="inferred from homology"/>
<evidence type="ECO:0000313" key="13">
    <source>
        <dbReference type="EMBL" id="SNV42318.1"/>
    </source>
</evidence>
<dbReference type="InterPro" id="IPR012910">
    <property type="entry name" value="Plug_dom"/>
</dbReference>
<dbReference type="NCBIfam" id="TIGR04057">
    <property type="entry name" value="SusC_RagA_signa"/>
    <property type="match status" value="1"/>
</dbReference>
<evidence type="ECO:0000256" key="9">
    <source>
        <dbReference type="RuleBase" id="RU003357"/>
    </source>
</evidence>
<dbReference type="Gene3D" id="2.60.40.1120">
    <property type="entry name" value="Carboxypeptidase-like, regulatory domain"/>
    <property type="match status" value="1"/>
</dbReference>
<accession>A0AAJ4X8V2</accession>
<evidence type="ECO:0000256" key="3">
    <source>
        <dbReference type="ARBA" id="ARBA00022452"/>
    </source>
</evidence>
<dbReference type="InterPro" id="IPR000531">
    <property type="entry name" value="Beta-barrel_TonB"/>
</dbReference>
<evidence type="ECO:0000259" key="11">
    <source>
        <dbReference type="Pfam" id="PF00593"/>
    </source>
</evidence>
<keyword evidence="7 8" id="KW-0998">Cell outer membrane</keyword>
<dbReference type="NCBIfam" id="TIGR04056">
    <property type="entry name" value="OMP_RagA_SusC"/>
    <property type="match status" value="1"/>
</dbReference>
<dbReference type="KEGG" id="smiz:4412673_00632"/>
<dbReference type="SUPFAM" id="SSF49464">
    <property type="entry name" value="Carboxypeptidase regulatory domain-like"/>
    <property type="match status" value="1"/>
</dbReference>
<dbReference type="GO" id="GO:0009279">
    <property type="term" value="C:cell outer membrane"/>
    <property type="evidence" value="ECO:0007669"/>
    <property type="project" value="UniProtKB-SubCell"/>
</dbReference>
<dbReference type="PROSITE" id="PS52016">
    <property type="entry name" value="TONB_DEPENDENT_REC_3"/>
    <property type="match status" value="1"/>
</dbReference>
<feature type="domain" description="TonB-dependent receptor plug" evidence="12">
    <location>
        <begin position="142"/>
        <end position="262"/>
    </location>
</feature>
<comment type="subcellular location">
    <subcellularLocation>
        <location evidence="1 8">Cell outer membrane</location>
        <topology evidence="1 8">Multi-pass membrane protein</topology>
    </subcellularLocation>
</comment>
<evidence type="ECO:0000256" key="10">
    <source>
        <dbReference type="SAM" id="SignalP"/>
    </source>
</evidence>
<dbReference type="Proteomes" id="UP000215355">
    <property type="component" value="Chromosome 1"/>
</dbReference>
<keyword evidence="13" id="KW-0675">Receptor</keyword>
<evidence type="ECO:0000256" key="1">
    <source>
        <dbReference type="ARBA" id="ARBA00004571"/>
    </source>
</evidence>
<keyword evidence="4 8" id="KW-0812">Transmembrane</keyword>
<evidence type="ECO:0000256" key="5">
    <source>
        <dbReference type="ARBA" id="ARBA00023077"/>
    </source>
</evidence>
<dbReference type="InterPro" id="IPR008969">
    <property type="entry name" value="CarboxyPept-like_regulatory"/>
</dbReference>
<evidence type="ECO:0000256" key="7">
    <source>
        <dbReference type="ARBA" id="ARBA00023237"/>
    </source>
</evidence>
<feature type="domain" description="TonB-dependent receptor-like beta-barrel" evidence="11">
    <location>
        <begin position="447"/>
        <end position="1046"/>
    </location>
</feature>
<dbReference type="AlphaFoldDB" id="A0AAJ4X8V2"/>
<dbReference type="Pfam" id="PF07715">
    <property type="entry name" value="Plug"/>
    <property type="match status" value="1"/>
</dbReference>
<dbReference type="InterPro" id="IPR036942">
    <property type="entry name" value="Beta-barrel_TonB_sf"/>
</dbReference>
<organism evidence="13 14">
    <name type="scientific">Sphingobacterium mizutaii</name>
    <dbReference type="NCBI Taxonomy" id="1010"/>
    <lineage>
        <taxon>Bacteria</taxon>
        <taxon>Pseudomonadati</taxon>
        <taxon>Bacteroidota</taxon>
        <taxon>Sphingobacteriia</taxon>
        <taxon>Sphingobacteriales</taxon>
        <taxon>Sphingobacteriaceae</taxon>
        <taxon>Sphingobacterium</taxon>
    </lineage>
</organism>
<protein>
    <submittedName>
        <fullName evidence="13">Outer membrane cobalamin receptor protein</fullName>
    </submittedName>
</protein>
<feature type="signal peptide" evidence="10">
    <location>
        <begin position="1"/>
        <end position="39"/>
    </location>
</feature>
<keyword evidence="10" id="KW-0732">Signal</keyword>
<dbReference type="RefSeq" id="WP_093100841.1">
    <property type="nucleotide sequence ID" value="NZ_FNGK01000008.1"/>
</dbReference>
<evidence type="ECO:0000256" key="4">
    <source>
        <dbReference type="ARBA" id="ARBA00022692"/>
    </source>
</evidence>
<dbReference type="InterPro" id="IPR037066">
    <property type="entry name" value="Plug_dom_sf"/>
</dbReference>
<evidence type="ECO:0000256" key="2">
    <source>
        <dbReference type="ARBA" id="ARBA00022448"/>
    </source>
</evidence>
<keyword evidence="5 9" id="KW-0798">TonB box</keyword>
<feature type="chain" id="PRO_5042557121" evidence="10">
    <location>
        <begin position="40"/>
        <end position="1090"/>
    </location>
</feature>
<keyword evidence="2 8" id="KW-0813">Transport</keyword>
<dbReference type="SUPFAM" id="SSF56935">
    <property type="entry name" value="Porins"/>
    <property type="match status" value="1"/>
</dbReference>
<dbReference type="Gene3D" id="2.40.170.20">
    <property type="entry name" value="TonB-dependent receptor, beta-barrel domain"/>
    <property type="match status" value="1"/>
</dbReference>
<comment type="similarity">
    <text evidence="8 9">Belongs to the TonB-dependent receptor family.</text>
</comment>
<dbReference type="Pfam" id="PF13715">
    <property type="entry name" value="CarbopepD_reg_2"/>
    <property type="match status" value="1"/>
</dbReference>
<name>A0AAJ4X8V2_9SPHI</name>
<dbReference type="InterPro" id="IPR039426">
    <property type="entry name" value="TonB-dep_rcpt-like"/>
</dbReference>
<sequence length="1090" mass="119525">MKQSNCPKTWTKPLPLTSKWTLLGFTCLSLLAYPNQTFASINKDIISFQEEIEIKGKIVDKNGTPIAGVSITIKGRSVSTSTDANGNFTFRVPRNSVLVLTSMGYSPIEHLVLNSNPINLTMTESNEELDEVVVIGYGTQSRKETTGSLTSVKGDDVGNLPVQSFDASLAGRSSGVQVNTSSGVLNQAPVFKIRGTNSLSLSTYPLVVIDGVPAFNDNDDSGPSYAASNPLSAINPADIESIDIAKDAAATSIYGSRAANGVVFITTKKGKRGAAKVNYEGWLGYTTANRLPELLNAAQYVEIKNEALRNDGTFNETKNFYGLSKDANGNTIDTRWYDYIYQTGTSHSHNINISGATEKTNYFGSAAYTDQEGIFQKNGFNRKSAMFNIDNTTTDWLKLGVKLNYVNENNLAAMSTGAGGQGGFQSSSSSGAMARLALISAPIIGPYNNDGTFNVTSNGFLGLMDNTGHLNQSRLGFYNPVISLLNNYSNNTGNNVQSNAYVQIKPLKWITYKSVYGIDYRNVDYNNYYSPLSGEGLASNGSASSVSSKRQRWVWTNTLTFDRNYDKHSFNLLLGQEQQRTTGSMFGLQRTGQTDPYYTNIQGGWQNVFDYRTDNQEINNYLFSLFSRLQYDYQKKYFFTANLRQDEYSALGLNNKKGTFWGVSGGWDIAKEAFWSGSSLGQKINAFKLRSSYGKVGNVGGLGDFGAINTYSATLYGGQPGLTYSVTGNPDLKWETSKKFDIGLDIALFNSAITGEIGYYKNSIDGLIFAVPLPPSVGIPNGTSNSILQNVGEMYNRGFEFTIGGAPVRKEDFRWNSSFNLTTNHNEVLTLANGVPSIISGSLDGMTITLPGQAAGMLYAIETAGVDPATGRRIFIDGDGKKVFYQQNVSGINAVKYQWEYEDGTRARAITPSDDAKPYKPTAPKVFGGWTNSFNYKGLDLTVLLTYQLGGYMMNGNQGTMRDLRFWNNSVDLMRRWQNPGDQTDIPRVVNNDNVSNGNTLPLIHNISSTDYLRLKNVMLSYTIPNTLVSKMKLNNIRVYVSGQNLALWTKYTGYDPDVTTNGNNAIRQGIDKNQAPNARTFTFGLNVGF</sequence>
<dbReference type="InterPro" id="IPR023997">
    <property type="entry name" value="TonB-dep_OMP_SusC/RagA_CS"/>
</dbReference>
<keyword evidence="6 8" id="KW-0472">Membrane</keyword>
<evidence type="ECO:0000313" key="14">
    <source>
        <dbReference type="Proteomes" id="UP000215355"/>
    </source>
</evidence>
<evidence type="ECO:0000256" key="8">
    <source>
        <dbReference type="PROSITE-ProRule" id="PRU01360"/>
    </source>
</evidence>